<evidence type="ECO:0000313" key="1">
    <source>
        <dbReference type="EMBL" id="QKY79808.1"/>
    </source>
</evidence>
<proteinExistence type="predicted"/>
<sequence>MSASSAPELGHLTDEAIRSVDLIVEEIRERMCSRLDVAAEHHGLELEDVAQILRIRQGESYAEDYEDWVLDSTTTDQGDPQ</sequence>
<accession>A0A7G3VCH8</accession>
<dbReference type="Proteomes" id="UP000516407">
    <property type="component" value="Segment"/>
</dbReference>
<protein>
    <submittedName>
        <fullName evidence="1">Uncharacterized protein</fullName>
    </submittedName>
</protein>
<dbReference type="EMBL" id="MT498055">
    <property type="protein sequence ID" value="QKY79808.1"/>
    <property type="molecule type" value="Genomic_DNA"/>
</dbReference>
<reference evidence="1 2" key="1">
    <citation type="submission" date="2020-05" db="EMBL/GenBank/DDBJ databases">
        <authorList>
            <person name="Bohanan V.A."/>
            <person name="Brazelton B.R."/>
            <person name="Coffey L.M."/>
            <person name="Donovan A.R."/>
            <person name="Gales A.C."/>
            <person name="Glasscock A.J."/>
            <person name="Grill M."/>
            <person name="Harper M.C."/>
            <person name="Hollowell C.E."/>
            <person name="Liu T.Y."/>
            <person name="Mansour C."/>
            <person name="McDowell A.D."/>
            <person name="Miller T.E."/>
            <person name="Nash A.G."/>
            <person name="Seo J."/>
            <person name="Sherman Z.A."/>
            <person name="Albert R.M."/>
            <person name="Ayala A."/>
            <person name="Monti D.L."/>
            <person name="Garlena R.A."/>
            <person name="Russell D.A."/>
            <person name="Pope W.H."/>
            <person name="Jacobs-Sera D."/>
            <person name="Hatfull G.F."/>
        </authorList>
    </citation>
    <scope>NUCLEOTIDE SEQUENCE [LARGE SCALE GENOMIC DNA]</scope>
</reference>
<keyword evidence="2" id="KW-1185">Reference proteome</keyword>
<gene>
    <name evidence="1" type="primary">42</name>
    <name evidence="1" type="ORF">SEA_BUMBLE_42</name>
</gene>
<name>A0A7G3VCH8_9CAUD</name>
<organism evidence="1 2">
    <name type="scientific">Arthrobacter phage Bumble</name>
    <dbReference type="NCBI Taxonomy" id="2743904"/>
    <lineage>
        <taxon>Viruses</taxon>
        <taxon>Duplodnaviria</taxon>
        <taxon>Heunggongvirae</taxon>
        <taxon>Uroviricota</taxon>
        <taxon>Caudoviricetes</taxon>
        <taxon>Berryhillviridae</taxon>
        <taxon>Altadenavirus</taxon>
        <taxon>Altadenavirus bumble</taxon>
    </lineage>
</organism>
<evidence type="ECO:0000313" key="2">
    <source>
        <dbReference type="Proteomes" id="UP000516407"/>
    </source>
</evidence>